<organism evidence="7 8">
    <name type="scientific">Dysgonomonas capnocytophagoides</name>
    <dbReference type="NCBI Taxonomy" id="45254"/>
    <lineage>
        <taxon>Bacteria</taxon>
        <taxon>Pseudomonadati</taxon>
        <taxon>Bacteroidota</taxon>
        <taxon>Bacteroidia</taxon>
        <taxon>Bacteroidales</taxon>
        <taxon>Dysgonomonadaceae</taxon>
        <taxon>Dysgonomonas</taxon>
    </lineage>
</organism>
<dbReference type="EMBL" id="SOML01000013">
    <property type="protein sequence ID" value="TFD93169.1"/>
    <property type="molecule type" value="Genomic_DNA"/>
</dbReference>
<keyword evidence="4 6" id="KW-1133">Transmembrane helix</keyword>
<evidence type="ECO:0000256" key="6">
    <source>
        <dbReference type="SAM" id="Phobius"/>
    </source>
</evidence>
<dbReference type="PANTHER" id="PTHR30213:SF0">
    <property type="entry name" value="UPF0761 MEMBRANE PROTEIN YIHY"/>
    <property type="match status" value="1"/>
</dbReference>
<evidence type="ECO:0000256" key="4">
    <source>
        <dbReference type="ARBA" id="ARBA00022989"/>
    </source>
</evidence>
<keyword evidence="5 6" id="KW-0472">Membrane</keyword>
<evidence type="ECO:0000313" key="8">
    <source>
        <dbReference type="Proteomes" id="UP000297861"/>
    </source>
</evidence>
<feature type="transmembrane region" description="Helical" evidence="6">
    <location>
        <begin position="162"/>
        <end position="185"/>
    </location>
</feature>
<dbReference type="GO" id="GO:0005886">
    <property type="term" value="C:plasma membrane"/>
    <property type="evidence" value="ECO:0007669"/>
    <property type="project" value="UniProtKB-SubCell"/>
</dbReference>
<gene>
    <name evidence="7" type="ORF">E2605_16945</name>
</gene>
<protein>
    <submittedName>
        <fullName evidence="7">YihY/virulence factor BrkB family protein</fullName>
    </submittedName>
</protein>
<dbReference type="RefSeq" id="WP_035331787.1">
    <property type="nucleotide sequence ID" value="NZ_AP028867.1"/>
</dbReference>
<dbReference type="NCBIfam" id="TIGR00765">
    <property type="entry name" value="yihY_not_rbn"/>
    <property type="match status" value="1"/>
</dbReference>
<dbReference type="Pfam" id="PF03631">
    <property type="entry name" value="Virul_fac_BrkB"/>
    <property type="match status" value="1"/>
</dbReference>
<dbReference type="AlphaFoldDB" id="A0A4Y8L121"/>
<feature type="transmembrane region" description="Helical" evidence="6">
    <location>
        <begin position="263"/>
        <end position="292"/>
    </location>
</feature>
<dbReference type="InterPro" id="IPR017039">
    <property type="entry name" value="Virul_fac_BrkB"/>
</dbReference>
<reference evidence="7 8" key="1">
    <citation type="submission" date="2019-03" db="EMBL/GenBank/DDBJ databases">
        <title>San Antonio Military Medical Center submission to MRSN (WRAIR), pending publication.</title>
        <authorList>
            <person name="Blyth D.M."/>
            <person name="Mccarthy S.L."/>
            <person name="Schall S.E."/>
            <person name="Stam J.A."/>
            <person name="Ong A.C."/>
            <person name="Mcgann P.T."/>
        </authorList>
    </citation>
    <scope>NUCLEOTIDE SEQUENCE [LARGE SCALE GENOMIC DNA]</scope>
    <source>
        <strain evidence="7 8">MRSN571793</strain>
    </source>
</reference>
<evidence type="ECO:0000256" key="3">
    <source>
        <dbReference type="ARBA" id="ARBA00022692"/>
    </source>
</evidence>
<dbReference type="OrthoDB" id="9808671at2"/>
<feature type="transmembrane region" description="Helical" evidence="6">
    <location>
        <begin position="229"/>
        <end position="251"/>
    </location>
</feature>
<evidence type="ECO:0000256" key="5">
    <source>
        <dbReference type="ARBA" id="ARBA00023136"/>
    </source>
</evidence>
<dbReference type="STRING" id="1121485.GCA_000426485_02766"/>
<feature type="transmembrane region" description="Helical" evidence="6">
    <location>
        <begin position="58"/>
        <end position="80"/>
    </location>
</feature>
<comment type="caution">
    <text evidence="7">The sequence shown here is derived from an EMBL/GenBank/DDBJ whole genome shotgun (WGS) entry which is preliminary data.</text>
</comment>
<dbReference type="PANTHER" id="PTHR30213">
    <property type="entry name" value="INNER MEMBRANE PROTEIN YHJD"/>
    <property type="match status" value="1"/>
</dbReference>
<feature type="transmembrane region" description="Helical" evidence="6">
    <location>
        <begin position="122"/>
        <end position="142"/>
    </location>
</feature>
<evidence type="ECO:0000256" key="2">
    <source>
        <dbReference type="ARBA" id="ARBA00022475"/>
    </source>
</evidence>
<comment type="subcellular location">
    <subcellularLocation>
        <location evidence="1">Cell membrane</location>
        <topology evidence="1">Multi-pass membrane protein</topology>
    </subcellularLocation>
</comment>
<evidence type="ECO:0000313" key="7">
    <source>
        <dbReference type="EMBL" id="TFD93169.1"/>
    </source>
</evidence>
<proteinExistence type="predicted"/>
<feature type="transmembrane region" description="Helical" evidence="6">
    <location>
        <begin position="205"/>
        <end position="222"/>
    </location>
</feature>
<name>A0A4Y8L121_9BACT</name>
<dbReference type="Proteomes" id="UP000297861">
    <property type="component" value="Unassembled WGS sequence"/>
</dbReference>
<keyword evidence="8" id="KW-1185">Reference proteome</keyword>
<accession>A0A4Y8L121</accession>
<sequence length="439" mass="50145">MIDKIKKLVTQILHFLRIGIWKVDTKQSGKPRAFIYTAIKSGILAYRNMDWGQVNTKAAALTYNTLLSMVPLLAVLFAIARGFGFQNIVQSELFGYFEGQREVLEKAMTFIDKSLEYAQSGVFLGIGLVLLLYTALNLIGGIESNFNSIWRIKNDRSYYRQFTDYTALLLIAPVFLVCNGGLSILLNSSAETKLIGLVINPFIEVLPYVITVLLFTFLYLYIPNTKVKFSSALFAGIIAGLAFQIFQQLYINGQIWISKYNTIYGSFAALPLLLLWLQLSWLIVLIGVELSFGYQNVKKFSYEKDTKNISRRYKDFVILLIITLIVKQFEKGDKPYTASQISERFKIPTRVTSDALFLLLELNLIRETPSDDDIVPAYIPALDINKISVAYLFNKVDSYGTEDFFNIDINGEFFDEWNVIQDIRRTIFEKEKDTLVKNL</sequence>
<keyword evidence="3 6" id="KW-0812">Transmembrane</keyword>
<evidence type="ECO:0000256" key="1">
    <source>
        <dbReference type="ARBA" id="ARBA00004651"/>
    </source>
</evidence>
<keyword evidence="2" id="KW-1003">Cell membrane</keyword>